<protein>
    <submittedName>
        <fullName evidence="1">Uncharacterized protein</fullName>
    </submittedName>
</protein>
<evidence type="ECO:0000313" key="1">
    <source>
        <dbReference type="EMBL" id="VDN48093.1"/>
    </source>
</evidence>
<accession>A0A3P7PDF3</accession>
<name>A0A3P7PDF3_9FIRM</name>
<evidence type="ECO:0000313" key="2">
    <source>
        <dbReference type="Proteomes" id="UP000279029"/>
    </source>
</evidence>
<organism evidence="1 2">
    <name type="scientific">Petrocella atlantisensis</name>
    <dbReference type="NCBI Taxonomy" id="2173034"/>
    <lineage>
        <taxon>Bacteria</taxon>
        <taxon>Bacillati</taxon>
        <taxon>Bacillota</taxon>
        <taxon>Clostridia</taxon>
        <taxon>Lachnospirales</taxon>
        <taxon>Vallitaleaceae</taxon>
        <taxon>Petrocella</taxon>
    </lineage>
</organism>
<dbReference type="Proteomes" id="UP000279029">
    <property type="component" value="Chromosome"/>
</dbReference>
<proteinExistence type="predicted"/>
<sequence>MSKTRLKFAIVDQPYFELKMPGEGKKEVFRHIKTLLQALKGLKV</sequence>
<dbReference type="KEGG" id="cbar:PATL70BA_2204"/>
<dbReference type="AlphaFoldDB" id="A0A3P7PDF3"/>
<gene>
    <name evidence="1" type="ORF">PATL70BA_2204</name>
</gene>
<keyword evidence="2" id="KW-1185">Reference proteome</keyword>
<dbReference type="EMBL" id="LR130778">
    <property type="protein sequence ID" value="VDN48093.1"/>
    <property type="molecule type" value="Genomic_DNA"/>
</dbReference>
<reference evidence="1 2" key="1">
    <citation type="submission" date="2018-09" db="EMBL/GenBank/DDBJ databases">
        <authorList>
            <person name="Postec A."/>
        </authorList>
    </citation>
    <scope>NUCLEOTIDE SEQUENCE [LARGE SCALE GENOMIC DNA]</scope>
    <source>
        <strain evidence="1">70B-A</strain>
    </source>
</reference>